<evidence type="ECO:0000313" key="2">
    <source>
        <dbReference type="EMBL" id="SFI50502.1"/>
    </source>
</evidence>
<protein>
    <recommendedName>
        <fullName evidence="1">HNH nuclease domain-containing protein</fullName>
    </recommendedName>
</protein>
<accession>A0A7Z7D218</accession>
<dbReference type="Pfam" id="PF02720">
    <property type="entry name" value="DUF222"/>
    <property type="match status" value="1"/>
</dbReference>
<evidence type="ECO:0000259" key="1">
    <source>
        <dbReference type="SMART" id="SM00507"/>
    </source>
</evidence>
<dbReference type="SMART" id="SM00507">
    <property type="entry name" value="HNHc"/>
    <property type="match status" value="1"/>
</dbReference>
<proteinExistence type="predicted"/>
<dbReference type="Proteomes" id="UP000198702">
    <property type="component" value="Unassembled WGS sequence"/>
</dbReference>
<gene>
    <name evidence="2" type="ORF">SAMN04487751_1967</name>
</gene>
<name>A0A7Z7D218_9MICO</name>
<dbReference type="RefSeq" id="WP_051526261.1">
    <property type="nucleotide sequence ID" value="NZ_FOQZ01000002.1"/>
</dbReference>
<dbReference type="CDD" id="cd00085">
    <property type="entry name" value="HNHc"/>
    <property type="match status" value="1"/>
</dbReference>
<dbReference type="InterPro" id="IPR003615">
    <property type="entry name" value="HNH_nuc"/>
</dbReference>
<feature type="domain" description="HNH nuclease" evidence="1">
    <location>
        <begin position="365"/>
        <end position="417"/>
    </location>
</feature>
<dbReference type="AlphaFoldDB" id="A0A7Z7D218"/>
<reference evidence="2 3" key="1">
    <citation type="submission" date="2016-10" db="EMBL/GenBank/DDBJ databases">
        <authorList>
            <person name="Varghese N."/>
            <person name="Submissions S."/>
        </authorList>
    </citation>
    <scope>NUCLEOTIDE SEQUENCE [LARGE SCALE GENOMIC DNA]</scope>
    <source>
        <strain evidence="2 3">UNC380MFSha3.1</strain>
    </source>
</reference>
<dbReference type="InterPro" id="IPR003870">
    <property type="entry name" value="DUF222"/>
</dbReference>
<sequence length="464" mass="49523">MDLLAAPLQNLLPQAADLVRAAASSRAFERASETELATQLGTVAELGRLVDALLVDAVGEVMRRSEAPVREERMTSHLGCRDVTELVQKITRLTPQTATRVQRAARAVRPAVSETTGETLDAAFPSVRSAALEGVVGIDGILAITDPLQATAPRVTAAARRGAADIVVAEARGEGPDGAPPACAELLKIHAQTWAIALDQDGAEPRERAAIRTRALVLGVATPAGVPVRGMLLPEVAAQLQTIFDAQLSPKVSFTPDREDVPLLPLDDRTRPQKQHDALAAALGVAASSGLLPTLGGHAPTLVVSVAAADLAGDTGYAHAQGCAEPVSMTVARHIACSGRIQRVTTGENGRIVRIGTEERVFNRHQRRAIALRDGGCIIPGCGVPAGWCEIHHVTEHAHGGATHTDNGVLLCWYHHRFLDRIGWRIRMNQGVPEVMAPVWFDASMRWRAVTTSPIRLRKKVQRT</sequence>
<organism evidence="2 3">
    <name type="scientific">Microbacterium saccharophilum</name>
    <dbReference type="NCBI Taxonomy" id="1213358"/>
    <lineage>
        <taxon>Bacteria</taxon>
        <taxon>Bacillati</taxon>
        <taxon>Actinomycetota</taxon>
        <taxon>Actinomycetes</taxon>
        <taxon>Micrococcales</taxon>
        <taxon>Microbacteriaceae</taxon>
        <taxon>Microbacterium</taxon>
    </lineage>
</organism>
<dbReference type="Gene3D" id="1.10.30.50">
    <property type="match status" value="1"/>
</dbReference>
<dbReference type="EMBL" id="FOQZ01000002">
    <property type="protein sequence ID" value="SFI50502.1"/>
    <property type="molecule type" value="Genomic_DNA"/>
</dbReference>
<comment type="caution">
    <text evidence="2">The sequence shown here is derived from an EMBL/GenBank/DDBJ whole genome shotgun (WGS) entry which is preliminary data.</text>
</comment>
<evidence type="ECO:0000313" key="3">
    <source>
        <dbReference type="Proteomes" id="UP000198702"/>
    </source>
</evidence>